<proteinExistence type="predicted"/>
<reference evidence="1 2" key="1">
    <citation type="journal article" date="2024" name="Int. J. Syst. Evol. Microbiol.">
        <title>Virgibacillus tibetensis sp. nov., isolated from salt lake on the Tibetan Plateau of China.</title>
        <authorList>
            <person name="Phurbu D."/>
            <person name="Liu Z.-X."/>
            <person name="Wang R."/>
            <person name="Zheng Y.-Y."/>
            <person name="Liu H.-C."/>
            <person name="Zhou Y.-G."/>
            <person name="Yu Y.-J."/>
            <person name="Li A.-H."/>
        </authorList>
    </citation>
    <scope>NUCLEOTIDE SEQUENCE [LARGE SCALE GENOMIC DNA]</scope>
    <source>
        <strain evidence="1 2">C22-A2</strain>
    </source>
</reference>
<organism evidence="1 2">
    <name type="scientific">Virgibacillus tibetensis</name>
    <dbReference type="NCBI Taxonomy" id="3042313"/>
    <lineage>
        <taxon>Bacteria</taxon>
        <taxon>Bacillati</taxon>
        <taxon>Bacillota</taxon>
        <taxon>Bacilli</taxon>
        <taxon>Bacillales</taxon>
        <taxon>Bacillaceae</taxon>
        <taxon>Virgibacillus</taxon>
    </lineage>
</organism>
<accession>A0ABU6KMC8</accession>
<sequence>MSMRKDNIIYFPNNVQEQLVTILDEVFYFSIHTQDELILTLTEELIMAMGVSEDLADRSFSQLVWWITFCLPIGKQGETIYKQYLMKNKQNWGNKGPLLKEVLVSWLNVSPGFYYVENNEIYSEKVFTLCDLFERKNKLVCIYNEIFQPPKRGELVTGLLIPMGNGTYTNQNGFLHLPQDLSHTVTHEIVSYFNHHAKSPNYQLNSHLYPQLITLALQTIEREI</sequence>
<dbReference type="Proteomes" id="UP001335737">
    <property type="component" value="Unassembled WGS sequence"/>
</dbReference>
<comment type="caution">
    <text evidence="1">The sequence shown here is derived from an EMBL/GenBank/DDBJ whole genome shotgun (WGS) entry which is preliminary data.</text>
</comment>
<dbReference type="RefSeq" id="WP_327609208.1">
    <property type="nucleotide sequence ID" value="NZ_JARZFX010000018.1"/>
</dbReference>
<gene>
    <name evidence="1" type="ORF">QGM71_19570</name>
</gene>
<evidence type="ECO:0000313" key="1">
    <source>
        <dbReference type="EMBL" id="MEC5425672.1"/>
    </source>
</evidence>
<evidence type="ECO:0000313" key="2">
    <source>
        <dbReference type="Proteomes" id="UP001335737"/>
    </source>
</evidence>
<dbReference type="EMBL" id="JARZFX010000018">
    <property type="protein sequence ID" value="MEC5425672.1"/>
    <property type="molecule type" value="Genomic_DNA"/>
</dbReference>
<protein>
    <submittedName>
        <fullName evidence="1">Uncharacterized protein</fullName>
    </submittedName>
</protein>
<name>A0ABU6KMC8_9BACI</name>
<keyword evidence="2" id="KW-1185">Reference proteome</keyword>